<evidence type="ECO:0000313" key="1">
    <source>
        <dbReference type="EMBL" id="KDQ50304.1"/>
    </source>
</evidence>
<organism evidence="1 2">
    <name type="scientific">Jaapia argillacea MUCL 33604</name>
    <dbReference type="NCBI Taxonomy" id="933084"/>
    <lineage>
        <taxon>Eukaryota</taxon>
        <taxon>Fungi</taxon>
        <taxon>Dikarya</taxon>
        <taxon>Basidiomycota</taxon>
        <taxon>Agaricomycotina</taxon>
        <taxon>Agaricomycetes</taxon>
        <taxon>Agaricomycetidae</taxon>
        <taxon>Jaapiales</taxon>
        <taxon>Jaapiaceae</taxon>
        <taxon>Jaapia</taxon>
    </lineage>
</organism>
<reference evidence="2" key="1">
    <citation type="journal article" date="2014" name="Proc. Natl. Acad. Sci. U.S.A.">
        <title>Extensive sampling of basidiomycete genomes demonstrates inadequacy of the white-rot/brown-rot paradigm for wood decay fungi.</title>
        <authorList>
            <person name="Riley R."/>
            <person name="Salamov A.A."/>
            <person name="Brown D.W."/>
            <person name="Nagy L.G."/>
            <person name="Floudas D."/>
            <person name="Held B.W."/>
            <person name="Levasseur A."/>
            <person name="Lombard V."/>
            <person name="Morin E."/>
            <person name="Otillar R."/>
            <person name="Lindquist E.A."/>
            <person name="Sun H."/>
            <person name="LaButti K.M."/>
            <person name="Schmutz J."/>
            <person name="Jabbour D."/>
            <person name="Luo H."/>
            <person name="Baker S.E."/>
            <person name="Pisabarro A.G."/>
            <person name="Walton J.D."/>
            <person name="Blanchette R.A."/>
            <person name="Henrissat B."/>
            <person name="Martin F."/>
            <person name="Cullen D."/>
            <person name="Hibbett D.S."/>
            <person name="Grigoriev I.V."/>
        </authorList>
    </citation>
    <scope>NUCLEOTIDE SEQUENCE [LARGE SCALE GENOMIC DNA]</scope>
    <source>
        <strain evidence="2">MUCL 33604</strain>
    </source>
</reference>
<dbReference type="STRING" id="933084.A0A067P687"/>
<gene>
    <name evidence="1" type="ORF">JAAARDRAFT_142149</name>
</gene>
<feature type="non-terminal residue" evidence="1">
    <location>
        <position position="162"/>
    </location>
</feature>
<dbReference type="OrthoDB" id="2961186at2759"/>
<name>A0A067P687_9AGAM</name>
<dbReference type="AlphaFoldDB" id="A0A067P687"/>
<accession>A0A067P687</accession>
<dbReference type="InParanoid" id="A0A067P687"/>
<dbReference type="EMBL" id="KL197762">
    <property type="protein sequence ID" value="KDQ50304.1"/>
    <property type="molecule type" value="Genomic_DNA"/>
</dbReference>
<dbReference type="Pfam" id="PF14223">
    <property type="entry name" value="Retrotran_gag_2"/>
    <property type="match status" value="1"/>
</dbReference>
<evidence type="ECO:0000313" key="2">
    <source>
        <dbReference type="Proteomes" id="UP000027265"/>
    </source>
</evidence>
<dbReference type="Proteomes" id="UP000027265">
    <property type="component" value="Unassembled WGS sequence"/>
</dbReference>
<proteinExistence type="predicted"/>
<dbReference type="HOGENOM" id="CLU_078575_3_1_1"/>
<sequence>MLKLTADGSNWLTYKTQFTTAADACGILGYFNRTTSRPVAPTPAGAAGTATSVPKADQEALNAHVIALKAWETLEKKSCQLLISTIGNGLLMKVQHKPTVAEMWATVVKLYNKKTEMVVVDTELHMKNLKCADDGDVRSHLDELLLFQEKLANARKVSEDKD</sequence>
<keyword evidence="2" id="KW-1185">Reference proteome</keyword>
<protein>
    <submittedName>
        <fullName evidence="1">Uncharacterized protein</fullName>
    </submittedName>
</protein>